<keyword evidence="2" id="KW-1185">Reference proteome</keyword>
<sequence length="530" mass="57940">MPLVGGFSRGSPVSPALSFRRCSILTSITIISSQDLDPRENPSTSGIVRHDSHLRKSGGVTLQWKTRQLSAVAARVTIVWYVFVSLRAGNHTWGSGCAVSWLLIPQRGSLTFFLVREFKARLPCMGFSLPLSAKSWLLGHCRFPSRRFGSHRSLHLSGRSSSSNYRIAAITRQGNSYCCCYLALKLEAAMSSEAPGRKTTCVWARVSLIAGKCGRRLREWAYCPASGDTCGPGCAHCWLECFFCSPDAVSAYNTCQKAKLNYRNRIRLERASQTQSSDTHKTSYDRVKRCRERKKFIKVSERVNTRSMTCVSDFGLGVRSRPTGTATCGRWYNVTVARPSHPLAAVHVRSRPGCVTRRSSFFAAERRFQFASSPIAARGSNERLRAWEGSLVAGRVELGSQLKSNSNAFGNAGKILMGRKSSKTVALVRLASVFTMAYFQEVGKKQADSKLLTSQLGEPGFLHVGIVPDDAAGRWVVSDISCFLRSFIPAATLSVFPETIGADSFSQLAGSSGRAGGGLVPGQLPLDNYG</sequence>
<evidence type="ECO:0000313" key="2">
    <source>
        <dbReference type="Proteomes" id="UP001159363"/>
    </source>
</evidence>
<reference evidence="1 2" key="1">
    <citation type="submission" date="2023-02" db="EMBL/GenBank/DDBJ databases">
        <title>LHISI_Scaffold_Assembly.</title>
        <authorList>
            <person name="Stuart O.P."/>
            <person name="Cleave R."/>
            <person name="Magrath M.J.L."/>
            <person name="Mikheyev A.S."/>
        </authorList>
    </citation>
    <scope>NUCLEOTIDE SEQUENCE [LARGE SCALE GENOMIC DNA]</scope>
    <source>
        <strain evidence="1">Daus_M_001</strain>
        <tissue evidence="1">Leg muscle</tissue>
    </source>
</reference>
<accession>A0ABQ9IGN7</accession>
<dbReference type="EMBL" id="JARBHB010000001">
    <property type="protein sequence ID" value="KAJ8895848.1"/>
    <property type="molecule type" value="Genomic_DNA"/>
</dbReference>
<organism evidence="1 2">
    <name type="scientific">Dryococelus australis</name>
    <dbReference type="NCBI Taxonomy" id="614101"/>
    <lineage>
        <taxon>Eukaryota</taxon>
        <taxon>Metazoa</taxon>
        <taxon>Ecdysozoa</taxon>
        <taxon>Arthropoda</taxon>
        <taxon>Hexapoda</taxon>
        <taxon>Insecta</taxon>
        <taxon>Pterygota</taxon>
        <taxon>Neoptera</taxon>
        <taxon>Polyneoptera</taxon>
        <taxon>Phasmatodea</taxon>
        <taxon>Verophasmatodea</taxon>
        <taxon>Anareolatae</taxon>
        <taxon>Phasmatidae</taxon>
        <taxon>Eurycanthinae</taxon>
        <taxon>Dryococelus</taxon>
    </lineage>
</organism>
<dbReference type="Proteomes" id="UP001159363">
    <property type="component" value="Chromosome 1"/>
</dbReference>
<comment type="caution">
    <text evidence="1">The sequence shown here is derived from an EMBL/GenBank/DDBJ whole genome shotgun (WGS) entry which is preliminary data.</text>
</comment>
<gene>
    <name evidence="1" type="ORF">PR048_001187</name>
</gene>
<name>A0ABQ9IGN7_9NEOP</name>
<proteinExistence type="predicted"/>
<evidence type="ECO:0000313" key="1">
    <source>
        <dbReference type="EMBL" id="KAJ8895848.1"/>
    </source>
</evidence>
<protein>
    <submittedName>
        <fullName evidence="1">Uncharacterized protein</fullName>
    </submittedName>
</protein>